<dbReference type="AlphaFoldDB" id="A0A679JQA2"/>
<dbReference type="EMBL" id="LR743510">
    <property type="protein sequence ID" value="CAA2138829.1"/>
    <property type="molecule type" value="Genomic_DNA"/>
</dbReference>
<feature type="chain" id="PRO_5025371968" evidence="1">
    <location>
        <begin position="36"/>
        <end position="276"/>
    </location>
</feature>
<evidence type="ECO:0000313" key="2">
    <source>
        <dbReference type="EMBL" id="CAA2138829.1"/>
    </source>
</evidence>
<dbReference type="RefSeq" id="WP_056142194.1">
    <property type="nucleotide sequence ID" value="NZ_LR743510.1"/>
</dbReference>
<keyword evidence="2" id="KW-0614">Plasmid</keyword>
<accession>A0A679JQA2</accession>
<proteinExistence type="predicted"/>
<organism evidence="2">
    <name type="scientific">Methylobacterium bullatum</name>
    <dbReference type="NCBI Taxonomy" id="570505"/>
    <lineage>
        <taxon>Bacteria</taxon>
        <taxon>Pseudomonadati</taxon>
        <taxon>Pseudomonadota</taxon>
        <taxon>Alphaproteobacteria</taxon>
        <taxon>Hyphomicrobiales</taxon>
        <taxon>Methylobacteriaceae</taxon>
        <taxon>Methylobacterium</taxon>
    </lineage>
</organism>
<evidence type="ECO:0000256" key="1">
    <source>
        <dbReference type="SAM" id="SignalP"/>
    </source>
</evidence>
<sequence length="276" mass="29145">MKRLKGLCGRSARVSAPALLALAASAIGGVSPAAADPDLVGPPEETVLAAICGNPARTETGTCRMKDGRPAAFWYGAMIPAATGTWFTGFATMPAPGEDADTPNRRTVAAATFAFEDSRWRLKGVQTEIGRIGTGNRNGDAPQVDEGLGAVTRAVNRVRLVMGLRLTSYGAAGARSFSFLLLQFSKVPLRWSVAGEVPAGSDETAACDTDDGEPCRMGKSEGRLEILPEESFKPLAWPPVRVTLTGTVRGEDGKVRPATDRDARTFAFDEAKGAYR</sequence>
<name>A0A679JQA2_9HYPH</name>
<reference evidence="2" key="1">
    <citation type="submission" date="2019-12" db="EMBL/GenBank/DDBJ databases">
        <authorList>
            <person name="Cremers G."/>
        </authorList>
    </citation>
    <scope>NUCLEOTIDE SEQUENCE</scope>
    <source>
        <strain evidence="2">Mbul2</strain>
        <plasmid evidence="2">1</plasmid>
    </source>
</reference>
<geneLocation type="plasmid" evidence="2">
    <name>1</name>
</geneLocation>
<keyword evidence="1" id="KW-0732">Signal</keyword>
<feature type="signal peptide" evidence="1">
    <location>
        <begin position="1"/>
        <end position="35"/>
    </location>
</feature>
<gene>
    <name evidence="2" type="ORF">MBLL_01332</name>
</gene>
<protein>
    <submittedName>
        <fullName evidence="2">Uncharacterized protein</fullName>
    </submittedName>
</protein>